<accession>A0ABS6ETG3</accession>
<proteinExistence type="predicted"/>
<organism evidence="2 3">
    <name type="scientific">Butyricicoccus intestinisimiae</name>
    <dbReference type="NCBI Taxonomy" id="2841509"/>
    <lineage>
        <taxon>Bacteria</taxon>
        <taxon>Bacillati</taxon>
        <taxon>Bacillota</taxon>
        <taxon>Clostridia</taxon>
        <taxon>Eubacteriales</taxon>
        <taxon>Butyricicoccaceae</taxon>
        <taxon>Butyricicoccus</taxon>
    </lineage>
</organism>
<evidence type="ECO:0000313" key="2">
    <source>
        <dbReference type="EMBL" id="MBU5490120.1"/>
    </source>
</evidence>
<keyword evidence="3" id="KW-1185">Reference proteome</keyword>
<dbReference type="RefSeq" id="WP_216469762.1">
    <property type="nucleotide sequence ID" value="NZ_JAHLQI010000002.1"/>
</dbReference>
<feature type="transmembrane region" description="Helical" evidence="1">
    <location>
        <begin position="36"/>
        <end position="55"/>
    </location>
</feature>
<comment type="caution">
    <text evidence="2">The sequence shown here is derived from an EMBL/GenBank/DDBJ whole genome shotgun (WGS) entry which is preliminary data.</text>
</comment>
<protein>
    <submittedName>
        <fullName evidence="2">Spore maturation protein A</fullName>
    </submittedName>
</protein>
<evidence type="ECO:0000313" key="3">
    <source>
        <dbReference type="Proteomes" id="UP000783588"/>
    </source>
</evidence>
<keyword evidence="1" id="KW-0472">Membrane</keyword>
<name>A0ABS6ETG3_9FIRM</name>
<keyword evidence="1" id="KW-0812">Transmembrane</keyword>
<dbReference type="Proteomes" id="UP000783588">
    <property type="component" value="Unassembled WGS sequence"/>
</dbReference>
<evidence type="ECO:0000256" key="1">
    <source>
        <dbReference type="SAM" id="Phobius"/>
    </source>
</evidence>
<keyword evidence="1" id="KW-1133">Transmembrane helix</keyword>
<dbReference type="EMBL" id="JAHLQI010000002">
    <property type="protein sequence ID" value="MBU5490120.1"/>
    <property type="molecule type" value="Genomic_DNA"/>
</dbReference>
<sequence>MMNGLWAGMIILACATACITGRTAELSAAVTQGTEQAVTLCLALVGVMGLWSGILELMQKSGICKGLTVLLRPILCPLFPRASQDTETMEGIAANVTANLMGLSNAATPIGLRAGKRLYGLYGAAGTPDEVLTFVVLNTTSIQLIPTTVAAVRAALGAAQPFDIMPAVWGASICSVAVGLAAARLFARLQAHGETI</sequence>
<gene>
    <name evidence="2" type="ORF">KQI75_05715</name>
</gene>
<reference evidence="2 3" key="1">
    <citation type="submission" date="2021-06" db="EMBL/GenBank/DDBJ databases">
        <authorList>
            <person name="Sun Q."/>
            <person name="Li D."/>
        </authorList>
    </citation>
    <scope>NUCLEOTIDE SEQUENCE [LARGE SCALE GENOMIC DNA]</scope>
    <source>
        <strain evidence="2 3">MSJd-7</strain>
    </source>
</reference>